<dbReference type="EMBL" id="FMAJ01000008">
    <property type="protein sequence ID" value="SCB59660.1"/>
    <property type="molecule type" value="Genomic_DNA"/>
</dbReference>
<gene>
    <name evidence="1" type="ORF">GA0061105_10816</name>
</gene>
<reference evidence="1 2" key="1">
    <citation type="submission" date="2016-08" db="EMBL/GenBank/DDBJ databases">
        <authorList>
            <person name="Seilhamer J.J."/>
        </authorList>
    </citation>
    <scope>NUCLEOTIDE SEQUENCE [LARGE SCALE GENOMIC DNA]</scope>
    <source>
        <strain evidence="1 2">HBR26</strain>
    </source>
</reference>
<proteinExistence type="predicted"/>
<accession>A0A1C3Y5F2</accession>
<sequence length="54" mass="5983">MAYLTDVINKMSNVIATTRSMIATLGLCREAISQGMAMKCTPILGQRELEFFRG</sequence>
<organism evidence="1 2">
    <name type="scientific">Rhizobium aethiopicum</name>
    <dbReference type="NCBI Taxonomy" id="1138170"/>
    <lineage>
        <taxon>Bacteria</taxon>
        <taxon>Pseudomonadati</taxon>
        <taxon>Pseudomonadota</taxon>
        <taxon>Alphaproteobacteria</taxon>
        <taxon>Hyphomicrobiales</taxon>
        <taxon>Rhizobiaceae</taxon>
        <taxon>Rhizobium/Agrobacterium group</taxon>
        <taxon>Rhizobium</taxon>
    </lineage>
</organism>
<dbReference type="Proteomes" id="UP000198723">
    <property type="component" value="Unassembled WGS sequence"/>
</dbReference>
<protein>
    <submittedName>
        <fullName evidence="1">Uncharacterized protein</fullName>
    </submittedName>
</protein>
<evidence type="ECO:0000313" key="1">
    <source>
        <dbReference type="EMBL" id="SCB59660.1"/>
    </source>
</evidence>
<name>A0A1C3Y5F2_9HYPH</name>
<dbReference type="STRING" id="1138170.GA0061105_10816"/>
<dbReference type="AlphaFoldDB" id="A0A1C3Y5F2"/>
<evidence type="ECO:0000313" key="2">
    <source>
        <dbReference type="Proteomes" id="UP000198723"/>
    </source>
</evidence>
<dbReference type="RefSeq" id="WP_167358563.1">
    <property type="nucleotide sequence ID" value="NZ_FMAJ01000008.1"/>
</dbReference>